<dbReference type="Gramene" id="ONK56812">
    <property type="protein sequence ID" value="ONK56812"/>
    <property type="gene ID" value="A4U43_C10F13260"/>
</dbReference>
<proteinExistence type="predicted"/>
<reference evidence="3" key="1">
    <citation type="journal article" date="2017" name="Nat. Commun.">
        <title>The asparagus genome sheds light on the origin and evolution of a young Y chromosome.</title>
        <authorList>
            <person name="Harkess A."/>
            <person name="Zhou J."/>
            <person name="Xu C."/>
            <person name="Bowers J.E."/>
            <person name="Van der Hulst R."/>
            <person name="Ayyampalayam S."/>
            <person name="Mercati F."/>
            <person name="Riccardi P."/>
            <person name="McKain M.R."/>
            <person name="Kakrana A."/>
            <person name="Tang H."/>
            <person name="Ray J."/>
            <person name="Groenendijk J."/>
            <person name="Arikit S."/>
            <person name="Mathioni S.M."/>
            <person name="Nakano M."/>
            <person name="Shan H."/>
            <person name="Telgmann-Rauber A."/>
            <person name="Kanno A."/>
            <person name="Yue Z."/>
            <person name="Chen H."/>
            <person name="Li W."/>
            <person name="Chen Y."/>
            <person name="Xu X."/>
            <person name="Zhang Y."/>
            <person name="Luo S."/>
            <person name="Chen H."/>
            <person name="Gao J."/>
            <person name="Mao Z."/>
            <person name="Pires J.C."/>
            <person name="Luo M."/>
            <person name="Kudrna D."/>
            <person name="Wing R.A."/>
            <person name="Meyers B.C."/>
            <person name="Yi K."/>
            <person name="Kong H."/>
            <person name="Lavrijsen P."/>
            <person name="Sunseri F."/>
            <person name="Falavigna A."/>
            <person name="Ye Y."/>
            <person name="Leebens-Mack J.H."/>
            <person name="Chen G."/>
        </authorList>
    </citation>
    <scope>NUCLEOTIDE SEQUENCE [LARGE SCALE GENOMIC DNA]</scope>
    <source>
        <strain evidence="3">cv. DH0086</strain>
    </source>
</reference>
<evidence type="ECO:0000256" key="1">
    <source>
        <dbReference type="SAM" id="MobiDB-lite"/>
    </source>
</evidence>
<dbReference type="Proteomes" id="UP000243459">
    <property type="component" value="Chromosome 10"/>
</dbReference>
<organism evidence="2 3">
    <name type="scientific">Asparagus officinalis</name>
    <name type="common">Garden asparagus</name>
    <dbReference type="NCBI Taxonomy" id="4686"/>
    <lineage>
        <taxon>Eukaryota</taxon>
        <taxon>Viridiplantae</taxon>
        <taxon>Streptophyta</taxon>
        <taxon>Embryophyta</taxon>
        <taxon>Tracheophyta</taxon>
        <taxon>Spermatophyta</taxon>
        <taxon>Magnoliopsida</taxon>
        <taxon>Liliopsida</taxon>
        <taxon>Asparagales</taxon>
        <taxon>Asparagaceae</taxon>
        <taxon>Asparagoideae</taxon>
        <taxon>Asparagus</taxon>
    </lineage>
</organism>
<sequence>MAFHRPRVPNEHCLPRPRQPRGRSPGRGDRGLLSALDADVGDGDWAFDPDAVGEVQAASGGDYTKLTSKCAQLSNETKSSSYKCKPSVIQNLSSNLSFLFPKWVFSLQL</sequence>
<protein>
    <submittedName>
        <fullName evidence="2">Uncharacterized protein</fullName>
    </submittedName>
</protein>
<dbReference type="AlphaFoldDB" id="A0A5P1E2E9"/>
<accession>A0A5P1E2E9</accession>
<name>A0A5P1E2E9_ASPOF</name>
<evidence type="ECO:0000313" key="3">
    <source>
        <dbReference type="Proteomes" id="UP000243459"/>
    </source>
</evidence>
<keyword evidence="3" id="KW-1185">Reference proteome</keyword>
<evidence type="ECO:0000313" key="2">
    <source>
        <dbReference type="EMBL" id="ONK56812.1"/>
    </source>
</evidence>
<dbReference type="EMBL" id="CM007390">
    <property type="protein sequence ID" value="ONK56812.1"/>
    <property type="molecule type" value="Genomic_DNA"/>
</dbReference>
<gene>
    <name evidence="2" type="ORF">A4U43_C10F13260</name>
</gene>
<feature type="region of interest" description="Disordered" evidence="1">
    <location>
        <begin position="1"/>
        <end position="33"/>
    </location>
</feature>